<gene>
    <name evidence="3" type="ORF">LIER_28448</name>
</gene>
<dbReference type="GO" id="GO:0006606">
    <property type="term" value="P:protein import into nucleus"/>
    <property type="evidence" value="ECO:0007669"/>
    <property type="project" value="InterPro"/>
</dbReference>
<evidence type="ECO:0000313" key="4">
    <source>
        <dbReference type="Proteomes" id="UP001454036"/>
    </source>
</evidence>
<evidence type="ECO:0000313" key="3">
    <source>
        <dbReference type="EMBL" id="GAA0175225.1"/>
    </source>
</evidence>
<dbReference type="GO" id="GO:0061608">
    <property type="term" value="F:nuclear import signal receptor activity"/>
    <property type="evidence" value="ECO:0007669"/>
    <property type="project" value="InterPro"/>
</dbReference>
<keyword evidence="1" id="KW-0813">Transport</keyword>
<comment type="caution">
    <text evidence="3">The sequence shown here is derived from an EMBL/GenBank/DDBJ whole genome shotgun (WGS) entry which is preliminary data.</text>
</comment>
<evidence type="ECO:0000259" key="2">
    <source>
        <dbReference type="PROSITE" id="PS51214"/>
    </source>
</evidence>
<accession>A0AAV3RG34</accession>
<reference evidence="3 4" key="1">
    <citation type="submission" date="2024-01" db="EMBL/GenBank/DDBJ databases">
        <title>The complete chloroplast genome sequence of Lithospermum erythrorhizon: insights into the phylogenetic relationship among Boraginaceae species and the maternal lineages of purple gromwells.</title>
        <authorList>
            <person name="Okada T."/>
            <person name="Watanabe K."/>
        </authorList>
    </citation>
    <scope>NUCLEOTIDE SEQUENCE [LARGE SCALE GENOMIC DNA]</scope>
</reference>
<dbReference type="Pfam" id="PF01749">
    <property type="entry name" value="IBB"/>
    <property type="match status" value="1"/>
</dbReference>
<feature type="domain" description="IBB" evidence="2">
    <location>
        <begin position="1"/>
        <end position="48"/>
    </location>
</feature>
<dbReference type="EMBL" id="BAABME010009465">
    <property type="protein sequence ID" value="GAA0175225.1"/>
    <property type="molecule type" value="Genomic_DNA"/>
</dbReference>
<sequence>MRKKSYKIGVDADKSRFRKGDTLIEIRKNKRNYKLLKKRCGQLNGLPFQPPHDVCQFQAVALNSLVNQEQFQPHPINTYIVPLKSSGGSTNGTPQVSNLQNNTQPVVVFHIILEYWKKDV</sequence>
<evidence type="ECO:0000256" key="1">
    <source>
        <dbReference type="PROSITE-ProRule" id="PRU00561"/>
    </source>
</evidence>
<keyword evidence="4" id="KW-1185">Reference proteome</keyword>
<dbReference type="AlphaFoldDB" id="A0AAV3RG34"/>
<dbReference type="InterPro" id="IPR002652">
    <property type="entry name" value="Importin-a_IBB"/>
</dbReference>
<dbReference type="PROSITE" id="PS51214">
    <property type="entry name" value="IBB"/>
    <property type="match status" value="1"/>
</dbReference>
<dbReference type="Gene3D" id="1.20.5.690">
    <property type="entry name" value="Importin-alpha, importin-beta-binding domain"/>
    <property type="match status" value="1"/>
</dbReference>
<dbReference type="Proteomes" id="UP001454036">
    <property type="component" value="Unassembled WGS sequence"/>
</dbReference>
<proteinExistence type="predicted"/>
<dbReference type="InterPro" id="IPR036975">
    <property type="entry name" value="Importin-a_IBB_sf"/>
</dbReference>
<protein>
    <recommendedName>
        <fullName evidence="2">IBB domain-containing protein</fullName>
    </recommendedName>
</protein>
<organism evidence="3 4">
    <name type="scientific">Lithospermum erythrorhizon</name>
    <name type="common">Purple gromwell</name>
    <name type="synonym">Lithospermum officinale var. erythrorhizon</name>
    <dbReference type="NCBI Taxonomy" id="34254"/>
    <lineage>
        <taxon>Eukaryota</taxon>
        <taxon>Viridiplantae</taxon>
        <taxon>Streptophyta</taxon>
        <taxon>Embryophyta</taxon>
        <taxon>Tracheophyta</taxon>
        <taxon>Spermatophyta</taxon>
        <taxon>Magnoliopsida</taxon>
        <taxon>eudicotyledons</taxon>
        <taxon>Gunneridae</taxon>
        <taxon>Pentapetalae</taxon>
        <taxon>asterids</taxon>
        <taxon>lamiids</taxon>
        <taxon>Boraginales</taxon>
        <taxon>Boraginaceae</taxon>
        <taxon>Boraginoideae</taxon>
        <taxon>Lithospermeae</taxon>
        <taxon>Lithospermum</taxon>
    </lineage>
</organism>
<name>A0AAV3RG34_LITER</name>